<dbReference type="Pfam" id="PF07533">
    <property type="entry name" value="BRK"/>
    <property type="match status" value="2"/>
</dbReference>
<dbReference type="SUPFAM" id="SSF160481">
    <property type="entry name" value="BRK domain-like"/>
    <property type="match status" value="2"/>
</dbReference>
<gene>
    <name evidence="7" type="ORF">BWQ96_02266</name>
</gene>
<feature type="compositionally biased region" description="Polar residues" evidence="5">
    <location>
        <begin position="120"/>
        <end position="135"/>
    </location>
</feature>
<dbReference type="AlphaFoldDB" id="A0A2V3J3B7"/>
<proteinExistence type="predicted"/>
<evidence type="ECO:0000256" key="1">
    <source>
        <dbReference type="ARBA" id="ARBA00004123"/>
    </source>
</evidence>
<evidence type="ECO:0000256" key="2">
    <source>
        <dbReference type="ARBA" id="ARBA00023015"/>
    </source>
</evidence>
<evidence type="ECO:0000256" key="5">
    <source>
        <dbReference type="SAM" id="MobiDB-lite"/>
    </source>
</evidence>
<keyword evidence="8" id="KW-1185">Reference proteome</keyword>
<evidence type="ECO:0000256" key="4">
    <source>
        <dbReference type="ARBA" id="ARBA00023242"/>
    </source>
</evidence>
<dbReference type="GO" id="GO:0005634">
    <property type="term" value="C:nucleus"/>
    <property type="evidence" value="ECO:0007669"/>
    <property type="project" value="UniProtKB-SubCell"/>
</dbReference>
<reference evidence="7 8" key="1">
    <citation type="journal article" date="2018" name="Mol. Biol. Evol.">
        <title>Analysis of the draft genome of the red seaweed Gracilariopsis chorda provides insights into genome size evolution in Rhodophyta.</title>
        <authorList>
            <person name="Lee J."/>
            <person name="Yang E.C."/>
            <person name="Graf L."/>
            <person name="Yang J.H."/>
            <person name="Qiu H."/>
            <person name="Zel Zion U."/>
            <person name="Chan C.X."/>
            <person name="Stephens T.G."/>
            <person name="Weber A.P.M."/>
            <person name="Boo G.H."/>
            <person name="Boo S.M."/>
            <person name="Kim K.M."/>
            <person name="Shin Y."/>
            <person name="Jung M."/>
            <person name="Lee S.J."/>
            <person name="Yim H.S."/>
            <person name="Lee J.H."/>
            <person name="Bhattacharya D."/>
            <person name="Yoon H.S."/>
        </authorList>
    </citation>
    <scope>NUCLEOTIDE SEQUENCE [LARGE SCALE GENOMIC DNA]</scope>
    <source>
        <strain evidence="7 8">SKKU-2015</strain>
        <tissue evidence="7">Whole body</tissue>
    </source>
</reference>
<dbReference type="EMBL" id="NBIV01000018">
    <property type="protein sequence ID" value="PXF47880.1"/>
    <property type="molecule type" value="Genomic_DNA"/>
</dbReference>
<accession>A0A2V3J3B7</accession>
<keyword evidence="4" id="KW-0539">Nucleus</keyword>
<keyword evidence="2" id="KW-0805">Transcription regulation</keyword>
<evidence type="ECO:0000259" key="6">
    <source>
        <dbReference type="Pfam" id="PF07533"/>
    </source>
</evidence>
<name>A0A2V3J3B7_9FLOR</name>
<feature type="domain" description="BRK" evidence="6">
    <location>
        <begin position="12"/>
        <end position="45"/>
    </location>
</feature>
<comment type="caution">
    <text evidence="7">The sequence shown here is derived from an EMBL/GenBank/DDBJ whole genome shotgun (WGS) entry which is preliminary data.</text>
</comment>
<feature type="compositionally biased region" description="Low complexity" evidence="5">
    <location>
        <begin position="140"/>
        <end position="152"/>
    </location>
</feature>
<sequence>MTTVLSPEEQAKHVTIWNRRERRKIAGNAAPLRRNLSRYLQKHPDCEEYVGQDKDPTIKHSDEIDPLTGERISVQNEHVPIWHRIERRKVTGNAAPLRKNLITYLKKNPNCEVYDGQDKQPATSNWHYSSQNPDSSVDAHSLSLSRSHSRSSPISINAPNRPSPLPYHVQYQSHQPAKNSKIPDWDAPHLTLIPSPSDALPPSSSQYHDADPVSSQASQPMQIPQPTHVNDLPYNDLVSSWSNNPDWLNHATNVHTINSQPHHYAFSNDMGQSFNSQTCGSPMDTTWYANPHEVAIASDDHLNGIPIPVRNARERPDAVMGASYGPDSAQMDSAVAFLSVTPKSKDLDPENQFSPSSYLLGSIPRASPPPGGSVTDVIRYYANMIPRGEE</sequence>
<organism evidence="7 8">
    <name type="scientific">Gracilariopsis chorda</name>
    <dbReference type="NCBI Taxonomy" id="448386"/>
    <lineage>
        <taxon>Eukaryota</taxon>
        <taxon>Rhodophyta</taxon>
        <taxon>Florideophyceae</taxon>
        <taxon>Rhodymeniophycidae</taxon>
        <taxon>Gracilariales</taxon>
        <taxon>Gracilariaceae</taxon>
        <taxon>Gracilariopsis</taxon>
    </lineage>
</organism>
<keyword evidence="3" id="KW-0804">Transcription</keyword>
<feature type="region of interest" description="Disordered" evidence="5">
    <location>
        <begin position="113"/>
        <end position="221"/>
    </location>
</feature>
<comment type="subcellular location">
    <subcellularLocation>
        <location evidence="1">Nucleus</location>
    </subcellularLocation>
</comment>
<dbReference type="InterPro" id="IPR006576">
    <property type="entry name" value="BRK_domain"/>
</dbReference>
<feature type="compositionally biased region" description="Low complexity" evidence="5">
    <location>
        <begin position="194"/>
        <end position="205"/>
    </location>
</feature>
<dbReference type="Gene3D" id="3.40.5.120">
    <property type="match status" value="2"/>
</dbReference>
<dbReference type="Proteomes" id="UP000247409">
    <property type="component" value="Unassembled WGS sequence"/>
</dbReference>
<feature type="domain" description="BRK" evidence="6">
    <location>
        <begin position="76"/>
        <end position="113"/>
    </location>
</feature>
<evidence type="ECO:0000313" key="7">
    <source>
        <dbReference type="EMBL" id="PXF47880.1"/>
    </source>
</evidence>
<evidence type="ECO:0000313" key="8">
    <source>
        <dbReference type="Proteomes" id="UP000247409"/>
    </source>
</evidence>
<dbReference type="InterPro" id="IPR037259">
    <property type="entry name" value="BRK_sf"/>
</dbReference>
<dbReference type="OrthoDB" id="5857104at2759"/>
<evidence type="ECO:0000256" key="3">
    <source>
        <dbReference type="ARBA" id="ARBA00023163"/>
    </source>
</evidence>
<protein>
    <recommendedName>
        <fullName evidence="6">BRK domain-containing protein</fullName>
    </recommendedName>
</protein>